<organism evidence="3 4">
    <name type="scientific">Actinomycetospora straminea</name>
    <dbReference type="NCBI Taxonomy" id="663607"/>
    <lineage>
        <taxon>Bacteria</taxon>
        <taxon>Bacillati</taxon>
        <taxon>Actinomycetota</taxon>
        <taxon>Actinomycetes</taxon>
        <taxon>Pseudonocardiales</taxon>
        <taxon>Pseudonocardiaceae</taxon>
        <taxon>Actinomycetospora</taxon>
    </lineage>
</organism>
<gene>
    <name evidence="3" type="ORF">GCM10023203_54060</name>
</gene>
<protein>
    <recommendedName>
        <fullName evidence="2">DUF4365 domain-containing protein</fullName>
    </recommendedName>
</protein>
<feature type="compositionally biased region" description="Polar residues" evidence="1">
    <location>
        <begin position="948"/>
        <end position="960"/>
    </location>
</feature>
<keyword evidence="4" id="KW-1185">Reference proteome</keyword>
<sequence length="960" mass="104427">MPPRTQTGNLGATEVAAAFERLNWGVADNSRHDVGTDLLVMARDERGVELCLLVGVQVKTRGVGEGPGKYFSEPVTDAVTGQVSGWWFRDEDRRHVDSWLRYEVPHLLVLHDANTRTSFWTHITEVAVVPTGKGAKVFVPANQTIDLGHRDQLLAVAATQRPHLVWEGSAWRGPGSIAPTALLRHALIVPRLVAPHPNLTLTAPLTPEQALALVARVQINDLRHRLAMQPLDDDLQEALDQPGWAWRLTRALLHQLTNGERDEVLAAMEAANDPAERVAATVIAAAALLGLGNAEEADRLLVTTLERDDAHPIDHAWLSLQHARCLIELGRDDDAREHLLVTQRARSAYPDDLTASAIGGIGAIALYRITRRETPGRNDKEETGRLADGVAGLDTTAVWWRALDTTDALRASANQAYRVWARDTAITWAARDTANDDLVATSLMAGHLGDQGAWSSLTALLAKENLRRLERTSEAKHARAALSTLRLSGDHKSTKLATRRLVRDGPASAAAQVAAECDLDTTTRTTARTSLIVLREAGDLLNQEAAERACTWLLNTLEDPTAFVTRTRPSYLLLTELVDTLAGVIKAASDKTQQKVAELLANLPAQPAELYAASWARLARALPADRWEADTAARLAATAPTHHEELRVVAHEIAALHHPVERDALLPLIRQGSQAALSAFGDVRELPAETAGAYVGHLVASCEDIQLRAKNLSRAEGGDRLSDLAMLNGWHPDQAQWEPLLKVLADPLVWPKDKNAALRRLAQLRSQLSDAVARKLRPIAEEILIADPLPAMAAFGEDENSRSAALDLAYSLAERDTPVPAVWRTQLLDLLGGDRRDRRWAAYIARHDSEPAGAGLLVALLQDTDPIVRAEAVDSIVSRAENDPDVHSLRDTALDRAATDPGTVVTQNLVAAIERSTTLTDAHRAELLRRLTEHSSATVRSRAKKAQKTPSAGASDDSNA</sequence>
<dbReference type="EMBL" id="BAABHQ010000023">
    <property type="protein sequence ID" value="GAA4893156.1"/>
    <property type="molecule type" value="Genomic_DNA"/>
</dbReference>
<evidence type="ECO:0000313" key="3">
    <source>
        <dbReference type="EMBL" id="GAA4893156.1"/>
    </source>
</evidence>
<comment type="caution">
    <text evidence="3">The sequence shown here is derived from an EMBL/GenBank/DDBJ whole genome shotgun (WGS) entry which is preliminary data.</text>
</comment>
<dbReference type="RefSeq" id="WP_274234682.1">
    <property type="nucleotide sequence ID" value="NZ_BAABHQ010000023.1"/>
</dbReference>
<dbReference type="Pfam" id="PF14280">
    <property type="entry name" value="DUF4365"/>
    <property type="match status" value="1"/>
</dbReference>
<reference evidence="4" key="1">
    <citation type="journal article" date="2019" name="Int. J. Syst. Evol. Microbiol.">
        <title>The Global Catalogue of Microorganisms (GCM) 10K type strain sequencing project: providing services to taxonomists for standard genome sequencing and annotation.</title>
        <authorList>
            <consortium name="The Broad Institute Genomics Platform"/>
            <consortium name="The Broad Institute Genome Sequencing Center for Infectious Disease"/>
            <person name="Wu L."/>
            <person name="Ma J."/>
        </authorList>
    </citation>
    <scope>NUCLEOTIDE SEQUENCE [LARGE SCALE GENOMIC DNA]</scope>
    <source>
        <strain evidence="4">JCM 17983</strain>
    </source>
</reference>
<name>A0ABP9F2Y7_9PSEU</name>
<evidence type="ECO:0000259" key="2">
    <source>
        <dbReference type="Pfam" id="PF14280"/>
    </source>
</evidence>
<evidence type="ECO:0000256" key="1">
    <source>
        <dbReference type="SAM" id="MobiDB-lite"/>
    </source>
</evidence>
<accession>A0ABP9F2Y7</accession>
<dbReference type="Proteomes" id="UP001500457">
    <property type="component" value="Unassembled WGS sequence"/>
</dbReference>
<dbReference type="SUPFAM" id="SSF48371">
    <property type="entry name" value="ARM repeat"/>
    <property type="match status" value="1"/>
</dbReference>
<proteinExistence type="predicted"/>
<evidence type="ECO:0000313" key="4">
    <source>
        <dbReference type="Proteomes" id="UP001500457"/>
    </source>
</evidence>
<dbReference type="InterPro" id="IPR025375">
    <property type="entry name" value="DUF4365"/>
</dbReference>
<dbReference type="InterPro" id="IPR016024">
    <property type="entry name" value="ARM-type_fold"/>
</dbReference>
<feature type="region of interest" description="Disordered" evidence="1">
    <location>
        <begin position="932"/>
        <end position="960"/>
    </location>
</feature>
<feature type="domain" description="DUF4365" evidence="2">
    <location>
        <begin position="10"/>
        <end position="154"/>
    </location>
</feature>